<accession>A0ABR0C1U3</accession>
<evidence type="ECO:0000313" key="2">
    <source>
        <dbReference type="EMBL" id="KAK4089888.1"/>
    </source>
</evidence>
<sequence>MKPPAARKARQQIGEFLPFQMCSRCLENDRPCDKQRPSGACIIAGEEDQSSLDVNYDNLATRILVWAGLKSPISKVTALAENSFCLLNSASRMVSSSRPWRAEPGAYCDQSQGRNEGAAGRAVVPLAIERSQGSIGEPSSMHLSAMRGVFSGVSGLRSPWWSLAPYRGNEEWVATTSRRSVLTTVGSRLYDFVNLGTRGAMARPIVPRTRPPVQLSRRRSQRDRDINDQDTSSEAVLWSQSSIIITIRTHAMPDILWRPAGVTRRCFSIPTCFQPPPAAATSSAFGPCTSTPCTYRTVNNRAGYKIYGSYNLVMGHERHNRKPCGCPEGRRRLAIPLTGPNQPPATAANFAHGSQRSSAACLLSHGVRAGPKVTAWLARRHE</sequence>
<dbReference type="EMBL" id="JAWRVI010000018">
    <property type="protein sequence ID" value="KAK4089888.1"/>
    <property type="molecule type" value="Genomic_DNA"/>
</dbReference>
<keyword evidence="3" id="KW-1185">Reference proteome</keyword>
<feature type="region of interest" description="Disordered" evidence="1">
    <location>
        <begin position="206"/>
        <end position="231"/>
    </location>
</feature>
<comment type="caution">
    <text evidence="2">The sequence shown here is derived from an EMBL/GenBank/DDBJ whole genome shotgun (WGS) entry which is preliminary data.</text>
</comment>
<dbReference type="Proteomes" id="UP001287286">
    <property type="component" value="Unassembled WGS sequence"/>
</dbReference>
<gene>
    <name evidence="2" type="ORF">Purlil1_5991</name>
</gene>
<organism evidence="2 3">
    <name type="scientific">Purpureocillium lilacinum</name>
    <name type="common">Paecilomyces lilacinus</name>
    <dbReference type="NCBI Taxonomy" id="33203"/>
    <lineage>
        <taxon>Eukaryota</taxon>
        <taxon>Fungi</taxon>
        <taxon>Dikarya</taxon>
        <taxon>Ascomycota</taxon>
        <taxon>Pezizomycotina</taxon>
        <taxon>Sordariomycetes</taxon>
        <taxon>Hypocreomycetidae</taxon>
        <taxon>Hypocreales</taxon>
        <taxon>Ophiocordycipitaceae</taxon>
        <taxon>Purpureocillium</taxon>
    </lineage>
</organism>
<proteinExistence type="predicted"/>
<evidence type="ECO:0000256" key="1">
    <source>
        <dbReference type="SAM" id="MobiDB-lite"/>
    </source>
</evidence>
<evidence type="ECO:0008006" key="4">
    <source>
        <dbReference type="Google" id="ProtNLM"/>
    </source>
</evidence>
<protein>
    <recommendedName>
        <fullName evidence="4">Zn(2)-C6 fungal-type domain-containing protein</fullName>
    </recommendedName>
</protein>
<name>A0ABR0C1U3_PURLI</name>
<reference evidence="2 3" key="1">
    <citation type="journal article" date="2024" name="Microbiol. Resour. Announc.">
        <title>Genome annotations for the ascomycete fungi Trichoderma harzianum, Trichoderma aggressivum, and Purpureocillium lilacinum.</title>
        <authorList>
            <person name="Beijen E.P.W."/>
            <person name="Ohm R.A."/>
        </authorList>
    </citation>
    <scope>NUCLEOTIDE SEQUENCE [LARGE SCALE GENOMIC DNA]</scope>
    <source>
        <strain evidence="2 3">CBS 150709</strain>
    </source>
</reference>
<evidence type="ECO:0000313" key="3">
    <source>
        <dbReference type="Proteomes" id="UP001287286"/>
    </source>
</evidence>